<dbReference type="Proteomes" id="UP000031866">
    <property type="component" value="Chromosome"/>
</dbReference>
<dbReference type="STRING" id="1520.LF65_02390"/>
<name>A0A0B5QL60_CLOBE</name>
<dbReference type="AlphaFoldDB" id="A0A0B5QL60"/>
<proteinExistence type="predicted"/>
<sequence>MGTGRWDSKAWDSYASATIKGKKTVDDVFAARKLDPSLNPYKVSFRESCDISDNPNSTPIIIGLDVTGSMGIIADSIAREGLEKLATEIYSRKPVSDPHIMFMGIGDVKYDSAPLQVTQFEADIRIAKELTKIYVEHGGGGNNSESYTLPWWFAGMHTKCDNFIKRGKKGYLFTIGDEECPKTVLKNEIKKVFGDTIQTDSMSAQDLLRLVSKQYEVFHIIIEEGSHMRYQPDEVIKSWNDILGQRVLRLSDYTKLPELIVSTLQVLTGEDKDNVSDSWDGSTSLIIRNAIKELVPNAKDDDGLVKF</sequence>
<gene>
    <name evidence="1" type="ORF">LF65_02390</name>
</gene>
<dbReference type="RefSeq" id="WP_041896259.1">
    <property type="nucleotide sequence ID" value="NZ_CP010086.2"/>
</dbReference>
<dbReference type="EMBL" id="CP010086">
    <property type="protein sequence ID" value="AJG98976.1"/>
    <property type="molecule type" value="Genomic_DNA"/>
</dbReference>
<accession>A0A0B5QL60</accession>
<evidence type="ECO:0008006" key="3">
    <source>
        <dbReference type="Google" id="ProtNLM"/>
    </source>
</evidence>
<protein>
    <recommendedName>
        <fullName evidence="3">VWA domain-containing protein</fullName>
    </recommendedName>
</protein>
<evidence type="ECO:0000313" key="1">
    <source>
        <dbReference type="EMBL" id="AJG98976.1"/>
    </source>
</evidence>
<dbReference type="KEGG" id="cbei:LF65_02390"/>
<dbReference type="OrthoDB" id="4366615at2"/>
<reference evidence="2" key="1">
    <citation type="submission" date="2014-12" db="EMBL/GenBank/DDBJ databases">
        <title>Genome sequence of Clostridium beijerinckii strain 59B.</title>
        <authorList>
            <person name="Little G.T."/>
            <person name="Minton N.P."/>
        </authorList>
    </citation>
    <scope>NUCLEOTIDE SEQUENCE [LARGE SCALE GENOMIC DNA]</scope>
    <source>
        <strain evidence="2">59B</strain>
    </source>
</reference>
<organism evidence="1 2">
    <name type="scientific">Clostridium beijerinckii</name>
    <name type="common">Clostridium MP</name>
    <dbReference type="NCBI Taxonomy" id="1520"/>
    <lineage>
        <taxon>Bacteria</taxon>
        <taxon>Bacillati</taxon>
        <taxon>Bacillota</taxon>
        <taxon>Clostridia</taxon>
        <taxon>Eubacteriales</taxon>
        <taxon>Clostridiaceae</taxon>
        <taxon>Clostridium</taxon>
    </lineage>
</organism>
<evidence type="ECO:0000313" key="2">
    <source>
        <dbReference type="Proteomes" id="UP000031866"/>
    </source>
</evidence>